<dbReference type="InterPro" id="IPR000683">
    <property type="entry name" value="Gfo/Idh/MocA-like_OxRdtase_N"/>
</dbReference>
<comment type="caution">
    <text evidence="5">The sequence shown here is derived from an EMBL/GenBank/DDBJ whole genome shotgun (WGS) entry which is preliminary data.</text>
</comment>
<dbReference type="RefSeq" id="WP_344221714.1">
    <property type="nucleotide sequence ID" value="NZ_BAAAOS010000061.1"/>
</dbReference>
<dbReference type="PANTHER" id="PTHR22604:SF105">
    <property type="entry name" value="TRANS-1,2-DIHYDROBENZENE-1,2-DIOL DEHYDROGENASE"/>
    <property type="match status" value="1"/>
</dbReference>
<protein>
    <submittedName>
        <fullName evidence="5">Gfo/Idh/MocA family oxidoreductase</fullName>
    </submittedName>
</protein>
<feature type="domain" description="GFO/IDH/MocA-like oxidoreductase" evidence="4">
    <location>
        <begin position="138"/>
        <end position="253"/>
    </location>
</feature>
<keyword evidence="6" id="KW-1185">Reference proteome</keyword>
<dbReference type="InterPro" id="IPR036291">
    <property type="entry name" value="NAD(P)-bd_dom_sf"/>
</dbReference>
<dbReference type="Gene3D" id="3.40.50.720">
    <property type="entry name" value="NAD(P)-binding Rossmann-like Domain"/>
    <property type="match status" value="1"/>
</dbReference>
<proteinExistence type="inferred from homology"/>
<dbReference type="EMBL" id="BAAAOS010000061">
    <property type="protein sequence ID" value="GAA1611558.1"/>
    <property type="molecule type" value="Genomic_DNA"/>
</dbReference>
<name>A0ABN2EMB2_9ACTN</name>
<dbReference type="Proteomes" id="UP001500393">
    <property type="component" value="Unassembled WGS sequence"/>
</dbReference>
<dbReference type="SUPFAM" id="SSF51735">
    <property type="entry name" value="NAD(P)-binding Rossmann-fold domains"/>
    <property type="match status" value="1"/>
</dbReference>
<comment type="similarity">
    <text evidence="1">Belongs to the Gfo/Idh/MocA family.</text>
</comment>
<reference evidence="5 6" key="1">
    <citation type="journal article" date="2019" name="Int. J. Syst. Evol. Microbiol.">
        <title>The Global Catalogue of Microorganisms (GCM) 10K type strain sequencing project: providing services to taxonomists for standard genome sequencing and annotation.</title>
        <authorList>
            <consortium name="The Broad Institute Genomics Platform"/>
            <consortium name="The Broad Institute Genome Sequencing Center for Infectious Disease"/>
            <person name="Wu L."/>
            <person name="Ma J."/>
        </authorList>
    </citation>
    <scope>NUCLEOTIDE SEQUENCE [LARGE SCALE GENOMIC DNA]</scope>
    <source>
        <strain evidence="5 6">JCM 14969</strain>
    </source>
</reference>
<gene>
    <name evidence="5" type="ORF">GCM10009789_77340</name>
</gene>
<evidence type="ECO:0000256" key="2">
    <source>
        <dbReference type="ARBA" id="ARBA00023002"/>
    </source>
</evidence>
<dbReference type="Pfam" id="PF01408">
    <property type="entry name" value="GFO_IDH_MocA"/>
    <property type="match status" value="1"/>
</dbReference>
<evidence type="ECO:0000259" key="3">
    <source>
        <dbReference type="Pfam" id="PF01408"/>
    </source>
</evidence>
<evidence type="ECO:0000259" key="4">
    <source>
        <dbReference type="Pfam" id="PF22725"/>
    </source>
</evidence>
<evidence type="ECO:0000313" key="6">
    <source>
        <dbReference type="Proteomes" id="UP001500393"/>
    </source>
</evidence>
<dbReference type="InterPro" id="IPR055170">
    <property type="entry name" value="GFO_IDH_MocA-like_dom"/>
</dbReference>
<dbReference type="Gene3D" id="3.30.360.10">
    <property type="entry name" value="Dihydrodipicolinate Reductase, domain 2"/>
    <property type="match status" value="1"/>
</dbReference>
<sequence length="333" mass="36167">MKPTPRSAGDVGWGILATGGVARIFTRDLLLHGHRVVAVGSRSVASAESFATEFGIARGYGSYEELAADPDVDVIYIATPHNFHAANAELALEHGKHVLVEKSFTLTGEEAQRITDLGRRKELVVLEAMWTRFLPHMAHVHSLIGDGRLGELRSVHADHTQRLPQQDEHRINNPCLGGGALLDLGIYPVSFAWEILGRPVDVQASATFRASGVDSSVATVFQHDNGAISTTYSSSETRGPNTATVLGTEGRIEIAATWYGPAPVILLDNDGKVLDRYDEPVSGRGMQYQAAEVERLIHANETVSPLMPPSQSVGIMQTMDKIRTEIGLRYPDE</sequence>
<accession>A0ABN2EMB2</accession>
<evidence type="ECO:0000313" key="5">
    <source>
        <dbReference type="EMBL" id="GAA1611558.1"/>
    </source>
</evidence>
<dbReference type="Pfam" id="PF22725">
    <property type="entry name" value="GFO_IDH_MocA_C3"/>
    <property type="match status" value="1"/>
</dbReference>
<feature type="domain" description="Gfo/Idh/MocA-like oxidoreductase N-terminal" evidence="3">
    <location>
        <begin position="14"/>
        <end position="126"/>
    </location>
</feature>
<dbReference type="SUPFAM" id="SSF55347">
    <property type="entry name" value="Glyceraldehyde-3-phosphate dehydrogenase-like, C-terminal domain"/>
    <property type="match status" value="1"/>
</dbReference>
<organism evidence="5 6">
    <name type="scientific">Kribbella sancticallisti</name>
    <dbReference type="NCBI Taxonomy" id="460087"/>
    <lineage>
        <taxon>Bacteria</taxon>
        <taxon>Bacillati</taxon>
        <taxon>Actinomycetota</taxon>
        <taxon>Actinomycetes</taxon>
        <taxon>Propionibacteriales</taxon>
        <taxon>Kribbellaceae</taxon>
        <taxon>Kribbella</taxon>
    </lineage>
</organism>
<keyword evidence="2" id="KW-0560">Oxidoreductase</keyword>
<evidence type="ECO:0000256" key="1">
    <source>
        <dbReference type="ARBA" id="ARBA00010928"/>
    </source>
</evidence>
<dbReference type="InterPro" id="IPR050984">
    <property type="entry name" value="Gfo/Idh/MocA_domain"/>
</dbReference>
<dbReference type="PANTHER" id="PTHR22604">
    <property type="entry name" value="OXIDOREDUCTASES"/>
    <property type="match status" value="1"/>
</dbReference>